<dbReference type="PRINTS" id="PR01470">
    <property type="entry name" value="ERGCHANNEL"/>
</dbReference>
<dbReference type="Pfam" id="PF00520">
    <property type="entry name" value="Ion_trans"/>
    <property type="match status" value="1"/>
</dbReference>
<evidence type="ECO:0000313" key="13">
    <source>
        <dbReference type="EMBL" id="VDO68919.1"/>
    </source>
</evidence>
<evidence type="ECO:0000256" key="7">
    <source>
        <dbReference type="ARBA" id="ARBA00022882"/>
    </source>
</evidence>
<dbReference type="PANTHER" id="PTHR10217:SF548">
    <property type="entry name" value="GH12235P"/>
    <property type="match status" value="1"/>
</dbReference>
<sequence length="499" mass="57250">MLSMGPELNPEQKLHSPRIHPFTLKHYGPVKAVWDWLVLLFVIYTAVFTPYAAAFLLPDAKRKRRHNNPLQIIDLFVDIMFIVDIFINFRTTYVNRNDELISHPGQIAIHYFKGWFLIDVVAAIPFDLLLFGAETDEMATLIGLLKTARLLRLVRVVRKLDRYSEYGAAVLLLLMATFVLIAHWLACIWYAIGNVERQQFNVRIGWLDQLAEQIKQPFGNRSTLGPSIKSKYITALYFTFSSLTSVGFGNVSPNTNSEKIFSVCVMLVGSLMYAGIFGHVSAIIQRLYSGTARYHAQMVRVKEFIRFHQIPNPLKRRLEEFFQHAWSYTNGIDMNLVLRSFPECLQADICLHLNRNLLNTCSPFKSNQGCLRALALKLKTTHVPPGDTLVHKGDVLNFLCFIARGSIEIMIGCDILAVLGQGDVFGENPTDFISMGQSKYNVRALTYCDLHRIQRDDLLEILEMYPEFAKQFKKELEITFDLRDVSYFILLVYQLNNFL</sequence>
<dbReference type="Gene3D" id="1.10.1200.260">
    <property type="match status" value="1"/>
</dbReference>
<keyword evidence="11" id="KW-0472">Membrane</keyword>
<accession>A0A183LQD0</accession>
<dbReference type="GO" id="GO:0005886">
    <property type="term" value="C:plasma membrane"/>
    <property type="evidence" value="ECO:0007669"/>
    <property type="project" value="UniProtKB-SubCell"/>
</dbReference>
<keyword evidence="9" id="KW-1133">Transmembrane helix</keyword>
<dbReference type="GO" id="GO:0042391">
    <property type="term" value="P:regulation of membrane potential"/>
    <property type="evidence" value="ECO:0007669"/>
    <property type="project" value="TreeGrafter"/>
</dbReference>
<evidence type="ECO:0000256" key="2">
    <source>
        <dbReference type="ARBA" id="ARBA00022448"/>
    </source>
</evidence>
<dbReference type="FunFam" id="1.10.287.70:FF:000020">
    <property type="entry name" value="Potassium channel, voltage-gated eag-related subfamily H, member 7"/>
    <property type="match status" value="1"/>
</dbReference>
<dbReference type="AlphaFoldDB" id="A0A183LQD0"/>
<evidence type="ECO:0000256" key="4">
    <source>
        <dbReference type="ARBA" id="ARBA00022538"/>
    </source>
</evidence>
<evidence type="ECO:0000256" key="1">
    <source>
        <dbReference type="ARBA" id="ARBA00004651"/>
    </source>
</evidence>
<dbReference type="EMBL" id="UZAI01002168">
    <property type="protein sequence ID" value="VDO68919.1"/>
    <property type="molecule type" value="Genomic_DNA"/>
</dbReference>
<proteinExistence type="predicted"/>
<evidence type="ECO:0000256" key="9">
    <source>
        <dbReference type="ARBA" id="ARBA00022989"/>
    </source>
</evidence>
<keyword evidence="7" id="KW-0851">Voltage-gated channel</keyword>
<reference evidence="13 14" key="1">
    <citation type="submission" date="2018-11" db="EMBL/GenBank/DDBJ databases">
        <authorList>
            <consortium name="Pathogen Informatics"/>
        </authorList>
    </citation>
    <scope>NUCLEOTIDE SEQUENCE [LARGE SCALE GENOMIC DNA]</scope>
    <source>
        <strain evidence="13 14">Zambia</strain>
    </source>
</reference>
<evidence type="ECO:0000256" key="8">
    <source>
        <dbReference type="ARBA" id="ARBA00022958"/>
    </source>
</evidence>
<dbReference type="FunFam" id="2.60.120.10:FF:000107">
    <property type="entry name" value="Potassium voltage-gated channel unc-103"/>
    <property type="match status" value="1"/>
</dbReference>
<dbReference type="PRINTS" id="PR01463">
    <property type="entry name" value="EAGCHANLFMLY"/>
</dbReference>
<dbReference type="InterPro" id="IPR050818">
    <property type="entry name" value="KCNH_animal-type"/>
</dbReference>
<comment type="subcellular location">
    <subcellularLocation>
        <location evidence="1">Cell membrane</location>
        <topology evidence="1">Multi-pass membrane protein</topology>
    </subcellularLocation>
</comment>
<dbReference type="SUPFAM" id="SSF81324">
    <property type="entry name" value="Voltage-gated potassium channels"/>
    <property type="match status" value="1"/>
</dbReference>
<keyword evidence="2" id="KW-0813">Transport</keyword>
<evidence type="ECO:0000256" key="11">
    <source>
        <dbReference type="ARBA" id="ARBA00023136"/>
    </source>
</evidence>
<keyword evidence="5" id="KW-0812">Transmembrane</keyword>
<dbReference type="SUPFAM" id="SSF51206">
    <property type="entry name" value="cAMP-binding domain-like"/>
    <property type="match status" value="1"/>
</dbReference>
<evidence type="ECO:0000256" key="12">
    <source>
        <dbReference type="ARBA" id="ARBA00023303"/>
    </source>
</evidence>
<dbReference type="InterPro" id="IPR003967">
    <property type="entry name" value="K_chnl_volt-dep_ERG"/>
</dbReference>
<dbReference type="SMART" id="SM00100">
    <property type="entry name" value="cNMP"/>
    <property type="match status" value="1"/>
</dbReference>
<dbReference type="GO" id="GO:0005242">
    <property type="term" value="F:inward rectifier potassium channel activity"/>
    <property type="evidence" value="ECO:0007669"/>
    <property type="project" value="TreeGrafter"/>
</dbReference>
<keyword evidence="3" id="KW-1003">Cell membrane</keyword>
<dbReference type="InterPro" id="IPR003938">
    <property type="entry name" value="K_chnl_volt-dep_EAG/ELK/ERG"/>
</dbReference>
<dbReference type="InterPro" id="IPR000595">
    <property type="entry name" value="cNMP-bd_dom"/>
</dbReference>
<keyword evidence="10" id="KW-0406">Ion transport</keyword>
<name>A0A183LQD0_9TREM</name>
<evidence type="ECO:0000313" key="14">
    <source>
        <dbReference type="Proteomes" id="UP000277204"/>
    </source>
</evidence>
<dbReference type="InterPro" id="IPR014710">
    <property type="entry name" value="RmlC-like_jellyroll"/>
</dbReference>
<evidence type="ECO:0000256" key="6">
    <source>
        <dbReference type="ARBA" id="ARBA00022826"/>
    </source>
</evidence>
<keyword evidence="8" id="KW-0630">Potassium</keyword>
<dbReference type="InterPro" id="IPR005821">
    <property type="entry name" value="Ion_trans_dom"/>
</dbReference>
<dbReference type="PANTHER" id="PTHR10217">
    <property type="entry name" value="VOLTAGE AND LIGAND GATED POTASSIUM CHANNEL"/>
    <property type="match status" value="1"/>
</dbReference>
<evidence type="ECO:0000256" key="10">
    <source>
        <dbReference type="ARBA" id="ARBA00023065"/>
    </source>
</evidence>
<keyword evidence="4" id="KW-0633">Potassium transport</keyword>
<evidence type="ECO:0000256" key="5">
    <source>
        <dbReference type="ARBA" id="ARBA00022692"/>
    </source>
</evidence>
<dbReference type="Gene3D" id="2.60.120.10">
    <property type="entry name" value="Jelly Rolls"/>
    <property type="match status" value="1"/>
</dbReference>
<organism evidence="13 14">
    <name type="scientific">Schistosoma margrebowiei</name>
    <dbReference type="NCBI Taxonomy" id="48269"/>
    <lineage>
        <taxon>Eukaryota</taxon>
        <taxon>Metazoa</taxon>
        <taxon>Spiralia</taxon>
        <taxon>Lophotrochozoa</taxon>
        <taxon>Platyhelminthes</taxon>
        <taxon>Trematoda</taxon>
        <taxon>Digenea</taxon>
        <taxon>Strigeidida</taxon>
        <taxon>Schistosomatoidea</taxon>
        <taxon>Schistosomatidae</taxon>
        <taxon>Schistosoma</taxon>
    </lineage>
</organism>
<protein>
    <submittedName>
        <fullName evidence="13">Uncharacterized protein</fullName>
    </submittedName>
</protein>
<dbReference type="PROSITE" id="PS50042">
    <property type="entry name" value="CNMP_BINDING_3"/>
    <property type="match status" value="1"/>
</dbReference>
<evidence type="ECO:0000256" key="3">
    <source>
        <dbReference type="ARBA" id="ARBA00022475"/>
    </source>
</evidence>
<dbReference type="FunFam" id="1.10.1200.260:FF:000001">
    <property type="entry name" value="Potassium voltage-gated channel subfamily H member 7"/>
    <property type="match status" value="1"/>
</dbReference>
<keyword evidence="14" id="KW-1185">Reference proteome</keyword>
<dbReference type="CDD" id="cd00038">
    <property type="entry name" value="CAP_ED"/>
    <property type="match status" value="1"/>
</dbReference>
<keyword evidence="6" id="KW-0631">Potassium channel</keyword>
<keyword evidence="12" id="KW-0407">Ion channel</keyword>
<dbReference type="InterPro" id="IPR018490">
    <property type="entry name" value="cNMP-bd_dom_sf"/>
</dbReference>
<dbReference type="GO" id="GO:0034702">
    <property type="term" value="C:monoatomic ion channel complex"/>
    <property type="evidence" value="ECO:0007669"/>
    <property type="project" value="UniProtKB-KW"/>
</dbReference>
<dbReference type="Proteomes" id="UP000277204">
    <property type="component" value="Unassembled WGS sequence"/>
</dbReference>
<dbReference type="Pfam" id="PF00027">
    <property type="entry name" value="cNMP_binding"/>
    <property type="match status" value="1"/>
</dbReference>
<gene>
    <name evidence="13" type="ORF">SMRZ_LOCUS6005</name>
</gene>
<dbReference type="Gene3D" id="1.10.287.70">
    <property type="match status" value="1"/>
</dbReference>